<organism evidence="2 3">
    <name type="scientific">Xylanimonas protaetiae</name>
    <dbReference type="NCBI Taxonomy" id="2509457"/>
    <lineage>
        <taxon>Bacteria</taxon>
        <taxon>Bacillati</taxon>
        <taxon>Actinomycetota</taxon>
        <taxon>Actinomycetes</taxon>
        <taxon>Micrococcales</taxon>
        <taxon>Promicromonosporaceae</taxon>
        <taxon>Xylanimonas</taxon>
    </lineage>
</organism>
<dbReference type="Gene3D" id="2.60.200.20">
    <property type="match status" value="1"/>
</dbReference>
<evidence type="ECO:0000313" key="3">
    <source>
        <dbReference type="Proteomes" id="UP000292118"/>
    </source>
</evidence>
<feature type="compositionally biased region" description="Basic and acidic residues" evidence="1">
    <location>
        <begin position="173"/>
        <end position="190"/>
    </location>
</feature>
<feature type="region of interest" description="Disordered" evidence="1">
    <location>
        <begin position="130"/>
        <end position="190"/>
    </location>
</feature>
<dbReference type="AlphaFoldDB" id="A0A4P6FBE5"/>
<dbReference type="Proteomes" id="UP000292118">
    <property type="component" value="Chromosome"/>
</dbReference>
<accession>A0A4P6FBE5</accession>
<name>A0A4P6FBE5_9MICO</name>
<dbReference type="SUPFAM" id="SSF49879">
    <property type="entry name" value="SMAD/FHA domain"/>
    <property type="match status" value="1"/>
</dbReference>
<evidence type="ECO:0000313" key="2">
    <source>
        <dbReference type="EMBL" id="QAY70787.1"/>
    </source>
</evidence>
<dbReference type="InterPro" id="IPR008984">
    <property type="entry name" value="SMAD_FHA_dom_sf"/>
</dbReference>
<dbReference type="EMBL" id="CP035493">
    <property type="protein sequence ID" value="QAY70787.1"/>
    <property type="molecule type" value="Genomic_DNA"/>
</dbReference>
<dbReference type="OrthoDB" id="5065133at2"/>
<sequence>MPDLDTPDVNEPRPGTTHAAYGAGNPRLMLGNDGWMWEGERQRFFPITREVTTIGSAPDADLRLEGIAAAHAEIRHDERDDYVLHLNHPGTAPTAAGGHNVDTPGDQPLHAGATFTVGEWTLTFERDEFADHGRPFGGREGGEGSDQPPQPARPDYRHAHEATAGQEAADDANVDRPQGDLAKDEQAVGE</sequence>
<keyword evidence="3" id="KW-1185">Reference proteome</keyword>
<gene>
    <name evidence="2" type="ORF">ET471_12775</name>
</gene>
<feature type="region of interest" description="Disordered" evidence="1">
    <location>
        <begin position="1"/>
        <end position="23"/>
    </location>
</feature>
<evidence type="ECO:0000256" key="1">
    <source>
        <dbReference type="SAM" id="MobiDB-lite"/>
    </source>
</evidence>
<dbReference type="CDD" id="cd00060">
    <property type="entry name" value="FHA"/>
    <property type="match status" value="1"/>
</dbReference>
<proteinExistence type="predicted"/>
<protein>
    <submittedName>
        <fullName evidence="2">FHA domain-containing protein</fullName>
    </submittedName>
</protein>
<reference evidence="2 3" key="1">
    <citation type="submission" date="2019-01" db="EMBL/GenBank/DDBJ databases">
        <title>Genome sequencing of strain FW10M-9.</title>
        <authorList>
            <person name="Heo J."/>
            <person name="Kim S.-J."/>
            <person name="Kim J.-S."/>
            <person name="Hong S.-B."/>
            <person name="Kwon S.-W."/>
        </authorList>
    </citation>
    <scope>NUCLEOTIDE SEQUENCE [LARGE SCALE GENOMIC DNA]</scope>
    <source>
        <strain evidence="2 3">FW10M-9</strain>
    </source>
</reference>
<dbReference type="KEGG" id="xya:ET471_12775"/>
<dbReference type="RefSeq" id="WP_129188876.1">
    <property type="nucleotide sequence ID" value="NZ_CP035493.1"/>
</dbReference>